<proteinExistence type="predicted"/>
<dbReference type="PANTHER" id="PTHR43053">
    <property type="entry name" value="GLYCOSIDASE FAMILY 31"/>
    <property type="match status" value="1"/>
</dbReference>
<protein>
    <submittedName>
        <fullName evidence="1">Alpha-galactosidase</fullName>
        <ecNumber evidence="1">3.2.1.22</ecNumber>
    </submittedName>
</protein>
<reference evidence="1 2" key="1">
    <citation type="submission" date="2023-07" db="EMBL/GenBank/DDBJ databases">
        <title>Sequencing the genomes of 1000 actinobacteria strains.</title>
        <authorList>
            <person name="Klenk H.-P."/>
        </authorList>
    </citation>
    <scope>NUCLEOTIDE SEQUENCE [LARGE SCALE GENOMIC DNA]</scope>
    <source>
        <strain evidence="1 2">DSM 44109</strain>
    </source>
</reference>
<gene>
    <name evidence="1" type="ORF">J2S55_006025</name>
</gene>
<dbReference type="EMBL" id="JAUSRB010000002">
    <property type="protein sequence ID" value="MDP9866759.1"/>
    <property type="molecule type" value="Genomic_DNA"/>
</dbReference>
<dbReference type="SUPFAM" id="SSF51445">
    <property type="entry name" value="(Trans)glycosidases"/>
    <property type="match status" value="1"/>
</dbReference>
<dbReference type="CDD" id="cd14791">
    <property type="entry name" value="GH36"/>
    <property type="match status" value="1"/>
</dbReference>
<organism evidence="1 2">
    <name type="scientific">Streptosporangium brasiliense</name>
    <dbReference type="NCBI Taxonomy" id="47480"/>
    <lineage>
        <taxon>Bacteria</taxon>
        <taxon>Bacillati</taxon>
        <taxon>Actinomycetota</taxon>
        <taxon>Actinomycetes</taxon>
        <taxon>Streptosporangiales</taxon>
        <taxon>Streptosporangiaceae</taxon>
        <taxon>Streptosporangium</taxon>
    </lineage>
</organism>
<comment type="caution">
    <text evidence="1">The sequence shown here is derived from an EMBL/GenBank/DDBJ whole genome shotgun (WGS) entry which is preliminary data.</text>
</comment>
<dbReference type="InterPro" id="IPR017853">
    <property type="entry name" value="GH"/>
</dbReference>
<dbReference type="InterPro" id="IPR013785">
    <property type="entry name" value="Aldolase_TIM"/>
</dbReference>
<dbReference type="Gene3D" id="3.20.20.70">
    <property type="entry name" value="Aldolase class I"/>
    <property type="match status" value="1"/>
</dbReference>
<dbReference type="EC" id="3.2.1.22" evidence="1"/>
<dbReference type="GO" id="GO:0004557">
    <property type="term" value="F:alpha-galactosidase activity"/>
    <property type="evidence" value="ECO:0007669"/>
    <property type="project" value="UniProtKB-EC"/>
</dbReference>
<keyword evidence="1" id="KW-0326">Glycosidase</keyword>
<evidence type="ECO:0000313" key="2">
    <source>
        <dbReference type="Proteomes" id="UP001230426"/>
    </source>
</evidence>
<evidence type="ECO:0000313" key="1">
    <source>
        <dbReference type="EMBL" id="MDP9866759.1"/>
    </source>
</evidence>
<keyword evidence="2" id="KW-1185">Reference proteome</keyword>
<dbReference type="InterPro" id="IPR002252">
    <property type="entry name" value="Glyco_hydro_36"/>
</dbReference>
<dbReference type="InterPro" id="IPR050985">
    <property type="entry name" value="Alpha-glycosidase_related"/>
</dbReference>
<dbReference type="Proteomes" id="UP001230426">
    <property type="component" value="Unassembled WGS sequence"/>
</dbReference>
<sequence>MQLWLPHALAGGSTEVPVGGLNVEISGARDIAVTHAADGVWVIDAPGATGAQWRVPCVSTTAFWTPDSGPRWVPPIWSGPKTSRLAAGAPVVSLVGAGDANVCTAALDGSVGLSRFSGGLIEETGEFVFTIDHEGPAFRLRLDLSDRLFSAALAGVAAWWGEGRELPRTPRAARLPAYSTWYSMHQEVSEESVELQSRLSKELGCETIIVDDGWQTADRARGYAFCGDWEPNSAAFPDISAHVKRVQHIGQAYMLWYAIPFVGKENAAFERFEGKFLRYLDHMDAGVLDPRHPDVREFLVDRLSQAVEKWGMDGLKIDFVDRFATPGGDPAPGEGADCEEVDEGVRRLLHGLDTRLRRTRPEVLIEHRQPYTHPGLWPYANMVRATDCPLSPQENRQRTVDLRLTAGPVAVHSDMILWHPSEPAEQVAVHLINALFSVPQISVDLTAQTPEQLATIGFWLGIFRRHLETLQLGVLEPAQPEHGYPLVRAYDEQTMVIARYGPLPVEVPASGWREFLVANAAPDSRVVLLGTEAESLEATVHDCGGRPLSAATLRLDAGANLVTVPTGGLLRLHRRTEEE</sequence>
<dbReference type="Pfam" id="PF02065">
    <property type="entry name" value="Melibiase"/>
    <property type="match status" value="1"/>
</dbReference>
<dbReference type="RefSeq" id="WP_306867850.1">
    <property type="nucleotide sequence ID" value="NZ_JAUSRB010000002.1"/>
</dbReference>
<name>A0ABT9RBX7_9ACTN</name>
<accession>A0ABT9RBX7</accession>
<keyword evidence="1" id="KW-0378">Hydrolase</keyword>